<name>A0A564YGN2_HYMDI</name>
<dbReference type="EMBL" id="CABIJS010000221">
    <property type="protein sequence ID" value="VUZ46380.1"/>
    <property type="molecule type" value="Genomic_DNA"/>
</dbReference>
<evidence type="ECO:0000313" key="1">
    <source>
        <dbReference type="EMBL" id="VUZ46380.1"/>
    </source>
</evidence>
<dbReference type="AlphaFoldDB" id="A0A564YGN2"/>
<sequence>MLKNSILSYCKLPLMKIQLALLKRELSKTLNVSRHITIYREMRRLRWESVKGWEMGTTQEMRFVKNQQVTTCDLLCFTAFS</sequence>
<keyword evidence="2" id="KW-1185">Reference proteome</keyword>
<evidence type="ECO:0000313" key="2">
    <source>
        <dbReference type="Proteomes" id="UP000321570"/>
    </source>
</evidence>
<organism evidence="1 2">
    <name type="scientific">Hymenolepis diminuta</name>
    <name type="common">Rat tapeworm</name>
    <dbReference type="NCBI Taxonomy" id="6216"/>
    <lineage>
        <taxon>Eukaryota</taxon>
        <taxon>Metazoa</taxon>
        <taxon>Spiralia</taxon>
        <taxon>Lophotrochozoa</taxon>
        <taxon>Platyhelminthes</taxon>
        <taxon>Cestoda</taxon>
        <taxon>Eucestoda</taxon>
        <taxon>Cyclophyllidea</taxon>
        <taxon>Hymenolepididae</taxon>
        <taxon>Hymenolepis</taxon>
    </lineage>
</organism>
<reference evidence="1 2" key="1">
    <citation type="submission" date="2019-07" db="EMBL/GenBank/DDBJ databases">
        <authorList>
            <person name="Jastrzebski P J."/>
            <person name="Paukszto L."/>
            <person name="Jastrzebski P J."/>
        </authorList>
    </citation>
    <scope>NUCLEOTIDE SEQUENCE [LARGE SCALE GENOMIC DNA]</scope>
    <source>
        <strain evidence="1 2">WMS-il1</strain>
    </source>
</reference>
<gene>
    <name evidence="1" type="ORF">WMSIL1_LOCUS6183</name>
</gene>
<proteinExistence type="predicted"/>
<accession>A0A564YGN2</accession>
<dbReference type="Proteomes" id="UP000321570">
    <property type="component" value="Unassembled WGS sequence"/>
</dbReference>
<protein>
    <submittedName>
        <fullName evidence="1">Uncharacterized protein</fullName>
    </submittedName>
</protein>